<evidence type="ECO:0000256" key="1">
    <source>
        <dbReference type="SAM" id="MobiDB-lite"/>
    </source>
</evidence>
<keyword evidence="2" id="KW-0812">Transmembrane</keyword>
<reference evidence="3 4" key="1">
    <citation type="submission" date="2014-10" db="EMBL/GenBank/DDBJ databases">
        <title>Draft genome of the hookworm Ancylostoma caninum.</title>
        <authorList>
            <person name="Mitreva M."/>
        </authorList>
    </citation>
    <scope>NUCLEOTIDE SEQUENCE [LARGE SCALE GENOMIC DNA]</scope>
    <source>
        <strain evidence="3 4">Baltimore</strain>
    </source>
</reference>
<feature type="compositionally biased region" description="Basic and acidic residues" evidence="1">
    <location>
        <begin position="138"/>
        <end position="149"/>
    </location>
</feature>
<dbReference type="EMBL" id="JOJR01000078">
    <property type="protein sequence ID" value="RCN46501.1"/>
    <property type="molecule type" value="Genomic_DNA"/>
</dbReference>
<proteinExistence type="predicted"/>
<keyword evidence="2" id="KW-0472">Membrane</keyword>
<keyword evidence="4" id="KW-1185">Reference proteome</keyword>
<organism evidence="3 4">
    <name type="scientific">Ancylostoma caninum</name>
    <name type="common">Dog hookworm</name>
    <dbReference type="NCBI Taxonomy" id="29170"/>
    <lineage>
        <taxon>Eukaryota</taxon>
        <taxon>Metazoa</taxon>
        <taxon>Ecdysozoa</taxon>
        <taxon>Nematoda</taxon>
        <taxon>Chromadorea</taxon>
        <taxon>Rhabditida</taxon>
        <taxon>Rhabditina</taxon>
        <taxon>Rhabditomorpha</taxon>
        <taxon>Strongyloidea</taxon>
        <taxon>Ancylostomatidae</taxon>
        <taxon>Ancylostomatinae</taxon>
        <taxon>Ancylostoma</taxon>
    </lineage>
</organism>
<dbReference type="Proteomes" id="UP000252519">
    <property type="component" value="Unassembled WGS sequence"/>
</dbReference>
<comment type="caution">
    <text evidence="3">The sequence shown here is derived from an EMBL/GenBank/DDBJ whole genome shotgun (WGS) entry which is preliminary data.</text>
</comment>
<protein>
    <submittedName>
        <fullName evidence="3">Uncharacterized protein</fullName>
    </submittedName>
</protein>
<feature type="compositionally biased region" description="Basic and acidic residues" evidence="1">
    <location>
        <begin position="109"/>
        <end position="119"/>
    </location>
</feature>
<dbReference type="OrthoDB" id="5877342at2759"/>
<name>A0A368GQ43_ANCCA</name>
<dbReference type="AlphaFoldDB" id="A0A368GQ43"/>
<evidence type="ECO:0000256" key="2">
    <source>
        <dbReference type="SAM" id="Phobius"/>
    </source>
</evidence>
<evidence type="ECO:0000313" key="4">
    <source>
        <dbReference type="Proteomes" id="UP000252519"/>
    </source>
</evidence>
<gene>
    <name evidence="3" type="ORF">ANCCAN_07495</name>
</gene>
<evidence type="ECO:0000313" key="3">
    <source>
        <dbReference type="EMBL" id="RCN46501.1"/>
    </source>
</evidence>
<feature type="transmembrane region" description="Helical" evidence="2">
    <location>
        <begin position="6"/>
        <end position="26"/>
    </location>
</feature>
<keyword evidence="2" id="KW-1133">Transmembrane helix</keyword>
<feature type="region of interest" description="Disordered" evidence="1">
    <location>
        <begin position="74"/>
        <end position="165"/>
    </location>
</feature>
<sequence>MLPSINIALVKLSIFVIHIHIVTWTIKICSCLKRKPPAKKIEVRHELKRLNKEITPKPVPTSSGSITTPSCPADLWAYPLAPTPPEEAPPSKDSKSTETGPKKRSRERRVREKEPDSRKLLPYPEVKPPTLSQKKRRERELEKEKKEKIASGFYQSRSDEDDTLEKVNSLKEELTEQSRKLRCTKDKT</sequence>
<accession>A0A368GQ43</accession>